<keyword evidence="1" id="KW-1133">Transmembrane helix</keyword>
<organism evidence="2 3">
    <name type="scientific">Neotabrizicola shimadae</name>
    <dbReference type="NCBI Taxonomy" id="2807096"/>
    <lineage>
        <taxon>Bacteria</taxon>
        <taxon>Pseudomonadati</taxon>
        <taxon>Pseudomonadota</taxon>
        <taxon>Alphaproteobacteria</taxon>
        <taxon>Rhodobacterales</taxon>
        <taxon>Paracoccaceae</taxon>
        <taxon>Neotabrizicola</taxon>
    </lineage>
</organism>
<feature type="transmembrane region" description="Helical" evidence="1">
    <location>
        <begin position="47"/>
        <end position="71"/>
    </location>
</feature>
<evidence type="ECO:0000313" key="3">
    <source>
        <dbReference type="Proteomes" id="UP000826300"/>
    </source>
</evidence>
<keyword evidence="1" id="KW-0472">Membrane</keyword>
<name>A0A8G1EEE1_9RHOB</name>
<evidence type="ECO:0000313" key="2">
    <source>
        <dbReference type="EMBL" id="QYZ71231.1"/>
    </source>
</evidence>
<keyword evidence="1" id="KW-0812">Transmembrane</keyword>
<gene>
    <name evidence="2" type="ORF">JO391_06920</name>
</gene>
<reference evidence="2" key="1">
    <citation type="submission" date="2021-02" db="EMBL/GenBank/DDBJ databases">
        <title>Rhodobacter shimadae sp. nov., an aerobic anoxygenic phototrophic bacterium isolated from a hot spring.</title>
        <authorList>
            <person name="Muramatsu S."/>
            <person name="Haruta S."/>
            <person name="Hirose S."/>
            <person name="Hanada S."/>
        </authorList>
    </citation>
    <scope>NUCLEOTIDE SEQUENCE</scope>
    <source>
        <strain evidence="2">N10</strain>
    </source>
</reference>
<protein>
    <submittedName>
        <fullName evidence="2">Uncharacterized protein</fullName>
    </submittedName>
</protein>
<keyword evidence="3" id="KW-1185">Reference proteome</keyword>
<dbReference type="Proteomes" id="UP000826300">
    <property type="component" value="Chromosome"/>
</dbReference>
<sequence>MADERLAMRLAAAAAGSAGVLVAYWAGQRSTDWWAGFQAGLAGSDGLGPHVFGILGAFGLVGLSVALALAAERKNPPR</sequence>
<dbReference type="KEGG" id="nsm:JO391_06920"/>
<proteinExistence type="predicted"/>
<dbReference type="EMBL" id="CP069370">
    <property type="protein sequence ID" value="QYZ71231.1"/>
    <property type="molecule type" value="Genomic_DNA"/>
</dbReference>
<dbReference type="RefSeq" id="WP_220663648.1">
    <property type="nucleotide sequence ID" value="NZ_CP069370.1"/>
</dbReference>
<evidence type="ECO:0000256" key="1">
    <source>
        <dbReference type="SAM" id="Phobius"/>
    </source>
</evidence>
<dbReference type="AlphaFoldDB" id="A0A8G1EEE1"/>
<accession>A0A8G1EEE1</accession>
<feature type="transmembrane region" description="Helical" evidence="1">
    <location>
        <begin position="7"/>
        <end position="27"/>
    </location>
</feature>